<sequence length="131" mass="14210">MVAKKTLSTAPDVAALLADAALPHRSIVLALREAILATDAAIGEAVKWNAPSFHVGGAHFATMHLRGTRLQLVLHLGARKRAMPKPAIDDPQGLLDWRGEDRALLAFASADDVIATRDAWQPVLRQWMAYV</sequence>
<evidence type="ECO:0000313" key="3">
    <source>
        <dbReference type="Proteomes" id="UP001459204"/>
    </source>
</evidence>
<evidence type="ECO:0000313" key="2">
    <source>
        <dbReference type="EMBL" id="MEL1263172.1"/>
    </source>
</evidence>
<proteinExistence type="predicted"/>
<dbReference type="Proteomes" id="UP001459204">
    <property type="component" value="Unassembled WGS sequence"/>
</dbReference>
<dbReference type="Pfam" id="PF08818">
    <property type="entry name" value="DUF1801"/>
    <property type="match status" value="1"/>
</dbReference>
<dbReference type="InterPro" id="IPR014922">
    <property type="entry name" value="YdhG-like"/>
</dbReference>
<dbReference type="EMBL" id="JBBWWT010000001">
    <property type="protein sequence ID" value="MEL1263172.1"/>
    <property type="molecule type" value="Genomic_DNA"/>
</dbReference>
<name>A0ABU9IW34_9GAMM</name>
<gene>
    <name evidence="2" type="ORF">AAD027_02165</name>
</gene>
<accession>A0ABU9IW34</accession>
<comment type="caution">
    <text evidence="2">The sequence shown here is derived from an EMBL/GenBank/DDBJ whole genome shotgun (WGS) entry which is preliminary data.</text>
</comment>
<feature type="domain" description="YdhG-like" evidence="1">
    <location>
        <begin position="24"/>
        <end position="127"/>
    </location>
</feature>
<dbReference type="SUPFAM" id="SSF159888">
    <property type="entry name" value="YdhG-like"/>
    <property type="match status" value="1"/>
</dbReference>
<reference evidence="2 3" key="1">
    <citation type="submission" date="2024-04" db="EMBL/GenBank/DDBJ databases">
        <title>Draft genome sequence of Pseudoxanthomonas putridarboris WD12.</title>
        <authorList>
            <person name="Oh J."/>
        </authorList>
    </citation>
    <scope>NUCLEOTIDE SEQUENCE [LARGE SCALE GENOMIC DNA]</scope>
    <source>
        <strain evidence="2 3">WD12</strain>
    </source>
</reference>
<dbReference type="RefSeq" id="WP_341724365.1">
    <property type="nucleotide sequence ID" value="NZ_JBBWWT010000001.1"/>
</dbReference>
<protein>
    <submittedName>
        <fullName evidence="2">DUF1801 domain-containing protein</fullName>
    </submittedName>
</protein>
<organism evidence="2 3">
    <name type="scientific">Pseudoxanthomonas putridarboris</name>
    <dbReference type="NCBI Taxonomy" id="752605"/>
    <lineage>
        <taxon>Bacteria</taxon>
        <taxon>Pseudomonadati</taxon>
        <taxon>Pseudomonadota</taxon>
        <taxon>Gammaproteobacteria</taxon>
        <taxon>Lysobacterales</taxon>
        <taxon>Lysobacteraceae</taxon>
        <taxon>Pseudoxanthomonas</taxon>
    </lineage>
</organism>
<keyword evidence="3" id="KW-1185">Reference proteome</keyword>
<evidence type="ECO:0000259" key="1">
    <source>
        <dbReference type="Pfam" id="PF08818"/>
    </source>
</evidence>